<dbReference type="RefSeq" id="WP_020772526.1">
    <property type="nucleotide sequence ID" value="NZ_ANIK01000016.1"/>
</dbReference>
<gene>
    <name evidence="6" type="ORF">LEP1GSC194_4421</name>
</gene>
<dbReference type="InterPro" id="IPR009057">
    <property type="entry name" value="Homeodomain-like_sf"/>
</dbReference>
<name>M6D6B4_9LEPT</name>
<evidence type="ECO:0000256" key="1">
    <source>
        <dbReference type="ARBA" id="ARBA00023015"/>
    </source>
</evidence>
<evidence type="ECO:0000256" key="4">
    <source>
        <dbReference type="PROSITE-ProRule" id="PRU00335"/>
    </source>
</evidence>
<dbReference type="PATRIC" id="fig|1218565.3.peg.1055"/>
<dbReference type="PANTHER" id="PTHR47506">
    <property type="entry name" value="TRANSCRIPTIONAL REGULATORY PROTEIN"/>
    <property type="match status" value="1"/>
</dbReference>
<dbReference type="Gene3D" id="1.10.357.10">
    <property type="entry name" value="Tetracycline Repressor, domain 2"/>
    <property type="match status" value="1"/>
</dbReference>
<evidence type="ECO:0000256" key="2">
    <source>
        <dbReference type="ARBA" id="ARBA00023125"/>
    </source>
</evidence>
<keyword evidence="2 4" id="KW-0238">DNA-binding</keyword>
<dbReference type="InterPro" id="IPR001647">
    <property type="entry name" value="HTH_TetR"/>
</dbReference>
<dbReference type="GO" id="GO:0003677">
    <property type="term" value="F:DNA binding"/>
    <property type="evidence" value="ECO:0007669"/>
    <property type="project" value="UniProtKB-UniRule"/>
</dbReference>
<accession>M6D6B4</accession>
<dbReference type="Proteomes" id="UP000011988">
    <property type="component" value="Unassembled WGS sequence"/>
</dbReference>
<dbReference type="PROSITE" id="PS50977">
    <property type="entry name" value="HTH_TETR_2"/>
    <property type="match status" value="1"/>
</dbReference>
<comment type="caution">
    <text evidence="6">The sequence shown here is derived from an EMBL/GenBank/DDBJ whole genome shotgun (WGS) entry which is preliminary data.</text>
</comment>
<proteinExistence type="predicted"/>
<dbReference type="EMBL" id="ANIK01000016">
    <property type="protein sequence ID" value="EMJ96793.1"/>
    <property type="molecule type" value="Genomic_DNA"/>
</dbReference>
<keyword evidence="3" id="KW-0804">Transcription</keyword>
<organism evidence="6 7">
    <name type="scientific">Leptospira alstonii serovar Sichuan str. 79601</name>
    <dbReference type="NCBI Taxonomy" id="1218565"/>
    <lineage>
        <taxon>Bacteria</taxon>
        <taxon>Pseudomonadati</taxon>
        <taxon>Spirochaetota</taxon>
        <taxon>Spirochaetia</taxon>
        <taxon>Leptospirales</taxon>
        <taxon>Leptospiraceae</taxon>
        <taxon>Leptospira</taxon>
    </lineage>
</organism>
<dbReference type="Pfam" id="PF00440">
    <property type="entry name" value="TetR_N"/>
    <property type="match status" value="1"/>
</dbReference>
<feature type="DNA-binding region" description="H-T-H motif" evidence="4">
    <location>
        <begin position="30"/>
        <end position="49"/>
    </location>
</feature>
<protein>
    <submittedName>
        <fullName evidence="6">Transcriptional regulator, TetR family</fullName>
    </submittedName>
</protein>
<dbReference type="OrthoDB" id="9812484at2"/>
<evidence type="ECO:0000313" key="6">
    <source>
        <dbReference type="EMBL" id="EMJ96793.1"/>
    </source>
</evidence>
<dbReference type="SUPFAM" id="SSF46689">
    <property type="entry name" value="Homeodomain-like"/>
    <property type="match status" value="1"/>
</dbReference>
<sequence length="198" mass="22384">MKISATESATKREKILQTGIHLIRQNGPVGIQEIADGAKIPKGSFYNYFASKDRFLLEALEDYTRNAIHWNEQTLEKGGRGLSALFYFYEQKIALEKKLLKDGLSCLINVLSHYSSSTKQELRTALSHSLDEIAKSILDSLQLPENDPESERVLIHIQVLESSWRGAMLLAQATGEESYLENFLAMYRNFTAGLKIEL</sequence>
<keyword evidence="1" id="KW-0805">Transcription regulation</keyword>
<feature type="domain" description="HTH tetR-type" evidence="5">
    <location>
        <begin position="9"/>
        <end position="67"/>
    </location>
</feature>
<dbReference type="PANTHER" id="PTHR47506:SF6">
    <property type="entry name" value="HTH-TYPE TRANSCRIPTIONAL REPRESSOR NEMR"/>
    <property type="match status" value="1"/>
</dbReference>
<evidence type="ECO:0000256" key="3">
    <source>
        <dbReference type="ARBA" id="ARBA00023163"/>
    </source>
</evidence>
<evidence type="ECO:0000313" key="7">
    <source>
        <dbReference type="Proteomes" id="UP000011988"/>
    </source>
</evidence>
<reference evidence="6 7" key="1">
    <citation type="submission" date="2013-01" db="EMBL/GenBank/DDBJ databases">
        <authorList>
            <person name="Harkins D.M."/>
            <person name="Durkin A.S."/>
            <person name="Brinkac L.M."/>
            <person name="Haft D.H."/>
            <person name="Selengut J.D."/>
            <person name="Sanka R."/>
            <person name="DePew J."/>
            <person name="Purushe J."/>
            <person name="Galloway R.L."/>
            <person name="Vinetz J.M."/>
            <person name="Sutton G.G."/>
            <person name="Nierman W.C."/>
            <person name="Fouts D.E."/>
        </authorList>
    </citation>
    <scope>NUCLEOTIDE SEQUENCE [LARGE SCALE GENOMIC DNA]</scope>
    <source>
        <strain evidence="6 7">79601</strain>
    </source>
</reference>
<evidence type="ECO:0000259" key="5">
    <source>
        <dbReference type="PROSITE" id="PS50977"/>
    </source>
</evidence>
<dbReference type="AlphaFoldDB" id="M6D6B4"/>